<feature type="domain" description="DUF5671" evidence="2">
    <location>
        <begin position="16"/>
        <end position="125"/>
    </location>
</feature>
<keyword evidence="1" id="KW-0472">Membrane</keyword>
<keyword evidence="4" id="KW-1185">Reference proteome</keyword>
<feature type="transmembrane region" description="Helical" evidence="1">
    <location>
        <begin position="58"/>
        <end position="78"/>
    </location>
</feature>
<feature type="transmembrane region" description="Helical" evidence="1">
    <location>
        <begin position="433"/>
        <end position="450"/>
    </location>
</feature>
<keyword evidence="1" id="KW-1133">Transmembrane helix</keyword>
<feature type="transmembrane region" description="Helical" evidence="1">
    <location>
        <begin position="232"/>
        <end position="261"/>
    </location>
</feature>
<protein>
    <recommendedName>
        <fullName evidence="2">DUF5671 domain-containing protein</fullName>
    </recommendedName>
</protein>
<feature type="transmembrane region" description="Helical" evidence="1">
    <location>
        <begin position="160"/>
        <end position="180"/>
    </location>
</feature>
<evidence type="ECO:0000259" key="2">
    <source>
        <dbReference type="Pfam" id="PF18920"/>
    </source>
</evidence>
<accession>A0ABN6YGC8</accession>
<proteinExistence type="predicted"/>
<feature type="transmembrane region" description="Helical" evidence="1">
    <location>
        <begin position="308"/>
        <end position="339"/>
    </location>
</feature>
<feature type="transmembrane region" description="Helical" evidence="1">
    <location>
        <begin position="351"/>
        <end position="368"/>
    </location>
</feature>
<dbReference type="Proteomes" id="UP001321477">
    <property type="component" value="Chromosome"/>
</dbReference>
<name>A0ABN6YGC8_9MICO</name>
<reference evidence="4" key="1">
    <citation type="journal article" date="2019" name="Int. J. Syst. Evol. Microbiol.">
        <title>The Global Catalogue of Microorganisms (GCM) 10K type strain sequencing project: providing services to taxonomists for standard genome sequencing and annotation.</title>
        <authorList>
            <consortium name="The Broad Institute Genomics Platform"/>
            <consortium name="The Broad Institute Genome Sequencing Center for Infectious Disease"/>
            <person name="Wu L."/>
            <person name="Ma J."/>
        </authorList>
    </citation>
    <scope>NUCLEOTIDE SEQUENCE [LARGE SCALE GENOMIC DNA]</scope>
    <source>
        <strain evidence="4">NBRC 109019</strain>
    </source>
</reference>
<feature type="domain" description="DUF5671" evidence="2">
    <location>
        <begin position="310"/>
        <end position="440"/>
    </location>
</feature>
<dbReference type="Pfam" id="PF18920">
    <property type="entry name" value="DUF5671"/>
    <property type="match status" value="2"/>
</dbReference>
<feature type="transmembrane region" description="Helical" evidence="1">
    <location>
        <begin position="388"/>
        <end position="413"/>
    </location>
</feature>
<feature type="transmembrane region" description="Helical" evidence="1">
    <location>
        <begin position="17"/>
        <end position="38"/>
    </location>
</feature>
<sequence length="543" mass="56023">MSAPGGGGTVQGVVRRLIVFVLLFALVTIAAIGVSGLLDRALESGRGLAGDDPTGLAVSLAFTLIGGPLAALLWWAAWRRLAEPAERGSVAWGIYLAGMTTVSLVVATSALATTLVDLVDADWNPGAFTIALTWAAVWIWHRRMLRHPAKAPTRLPTVPLVLGAAYGLIVGARGAILALAELFDAALRTGLQTVIVGEPWGLDVVGHLIWAALGIAVWWWHWAGDGVRRIPTAFAGVEVVVVGVLGGAVAALSGLAIVLFVGLRLVFDPADGAASILGSLDSALASAAVGALVWRLHARVARRSSEAIARAAVLVVSGVGLVAAASGIGVIVNAALAAFTDPLATSGTRELLLGGISALLVGGPTWWATWRPTRRVPDAAAAGVGRRVYLVAVFGVSAIVAIVAVLVVGFRLFEFLLDAGTGSALIDRIRAPFGLLVATALVFAYHFAVWRGDRAALAASGAAAPQRRIGRIVLVAAGDTEEIRRALAAATGSSVTVWARQPVDGDRPIEPEALVAALEGVSGRRVMLLVGPGERVEALQLVE</sequence>
<feature type="transmembrane region" description="Helical" evidence="1">
    <location>
        <begin position="123"/>
        <end position="140"/>
    </location>
</feature>
<keyword evidence="1" id="KW-0812">Transmembrane</keyword>
<organism evidence="3 4">
    <name type="scientific">Agromyces marinus</name>
    <dbReference type="NCBI Taxonomy" id="1389020"/>
    <lineage>
        <taxon>Bacteria</taxon>
        <taxon>Bacillati</taxon>
        <taxon>Actinomycetota</taxon>
        <taxon>Actinomycetes</taxon>
        <taxon>Micrococcales</taxon>
        <taxon>Microbacteriaceae</taxon>
        <taxon>Agromyces</taxon>
    </lineage>
</organism>
<dbReference type="EMBL" id="AP027734">
    <property type="protein sequence ID" value="BDZ54993.1"/>
    <property type="molecule type" value="Genomic_DNA"/>
</dbReference>
<evidence type="ECO:0000313" key="3">
    <source>
        <dbReference type="EMBL" id="BDZ54993.1"/>
    </source>
</evidence>
<dbReference type="RefSeq" id="WP_234660162.1">
    <property type="nucleotide sequence ID" value="NZ_AP027734.1"/>
</dbReference>
<feature type="transmembrane region" description="Helical" evidence="1">
    <location>
        <begin position="273"/>
        <end position="296"/>
    </location>
</feature>
<gene>
    <name evidence="3" type="ORF">GCM10025870_20660</name>
</gene>
<evidence type="ECO:0000313" key="4">
    <source>
        <dbReference type="Proteomes" id="UP001321477"/>
    </source>
</evidence>
<dbReference type="InterPro" id="IPR043728">
    <property type="entry name" value="DUF5671"/>
</dbReference>
<feature type="transmembrane region" description="Helical" evidence="1">
    <location>
        <begin position="90"/>
        <end position="111"/>
    </location>
</feature>
<evidence type="ECO:0000256" key="1">
    <source>
        <dbReference type="SAM" id="Phobius"/>
    </source>
</evidence>
<feature type="transmembrane region" description="Helical" evidence="1">
    <location>
        <begin position="200"/>
        <end position="220"/>
    </location>
</feature>